<keyword evidence="1" id="KW-0472">Membrane</keyword>
<feature type="transmembrane region" description="Helical" evidence="1">
    <location>
        <begin position="103"/>
        <end position="127"/>
    </location>
</feature>
<gene>
    <name evidence="3" type="ORF">PPEP_a3781</name>
</gene>
<evidence type="ECO:0000313" key="4">
    <source>
        <dbReference type="Proteomes" id="UP000660708"/>
    </source>
</evidence>
<dbReference type="InterPro" id="IPR005467">
    <property type="entry name" value="His_kinase_dom"/>
</dbReference>
<dbReference type="Pfam" id="PF02518">
    <property type="entry name" value="HATPase_c"/>
    <property type="match status" value="1"/>
</dbReference>
<name>A0A8I0T410_9GAMM</name>
<dbReference type="PROSITE" id="PS50109">
    <property type="entry name" value="HIS_KIN"/>
    <property type="match status" value="1"/>
</dbReference>
<dbReference type="SUPFAM" id="SSF55874">
    <property type="entry name" value="ATPase domain of HSP90 chaperone/DNA topoisomerase II/histidine kinase"/>
    <property type="match status" value="1"/>
</dbReference>
<keyword evidence="3" id="KW-0808">Transferase</keyword>
<dbReference type="Pfam" id="PF06580">
    <property type="entry name" value="His_kinase"/>
    <property type="match status" value="1"/>
</dbReference>
<proteinExistence type="predicted"/>
<dbReference type="PANTHER" id="PTHR34220">
    <property type="entry name" value="SENSOR HISTIDINE KINASE YPDA"/>
    <property type="match status" value="1"/>
</dbReference>
<reference evidence="3 4" key="1">
    <citation type="submission" date="2015-06" db="EMBL/GenBank/DDBJ databases">
        <title>Genome sequence of Pseudoalteromonas peptidolytica.</title>
        <authorList>
            <person name="Xie B.-B."/>
            <person name="Rong J.-C."/>
            <person name="Qin Q.-L."/>
            <person name="Zhang Y.-Z."/>
        </authorList>
    </citation>
    <scope>NUCLEOTIDE SEQUENCE [LARGE SCALE GENOMIC DNA]</scope>
    <source>
        <strain evidence="3 4">F12-50-A1</strain>
    </source>
</reference>
<dbReference type="InterPro" id="IPR036890">
    <property type="entry name" value="HATPase_C_sf"/>
</dbReference>
<dbReference type="SMART" id="SM00387">
    <property type="entry name" value="HATPase_c"/>
    <property type="match status" value="1"/>
</dbReference>
<sequence>MVDLILRPKEQFVMLASIAAISLAISLTDWVQRGMHLSVNILLSSILAVICLYWLPMVLSYLGVQRLKLSNWPLQYTIFYCFMVLGCMSWGVLRSLLVNTQTFALFEAAAIALPWSAGIFVATTFYLSQRHLKQERQLRQLAEIRLLHSQLNPHFMFNSLNTISAFLKHHPETAGALIHNLAAVLRYSLKHSVVTEEDAKRVTIADELVNLNQWVEIETCRFGENLSITFEVDESLINEEMPAMLLQPILENAIKHAKVNPLNIKVLIAAEGDEVLFEVRDNGVGFSGALLAQPEKAGLGLSITRSRLRLEASTELELSNEERSAGAVVRFRLKRNGQVC</sequence>
<keyword evidence="1" id="KW-0812">Transmembrane</keyword>
<feature type="transmembrane region" description="Helical" evidence="1">
    <location>
        <begin position="37"/>
        <end position="64"/>
    </location>
</feature>
<organism evidence="3 4">
    <name type="scientific">Pseudoalteromonas peptidolytica F12-50-A1</name>
    <dbReference type="NCBI Taxonomy" id="1315280"/>
    <lineage>
        <taxon>Bacteria</taxon>
        <taxon>Pseudomonadati</taxon>
        <taxon>Pseudomonadota</taxon>
        <taxon>Gammaproteobacteria</taxon>
        <taxon>Alteromonadales</taxon>
        <taxon>Pseudoalteromonadaceae</taxon>
        <taxon>Pseudoalteromonas</taxon>
    </lineage>
</organism>
<dbReference type="InterPro" id="IPR050640">
    <property type="entry name" value="Bact_2-comp_sensor_kinase"/>
</dbReference>
<feature type="transmembrane region" description="Helical" evidence="1">
    <location>
        <begin position="12"/>
        <end position="31"/>
    </location>
</feature>
<keyword evidence="3" id="KW-0418">Kinase</keyword>
<feature type="transmembrane region" description="Helical" evidence="1">
    <location>
        <begin position="76"/>
        <end position="97"/>
    </location>
</feature>
<protein>
    <submittedName>
        <fullName evidence="3">Two-component system, LytT family, sensor kinase</fullName>
    </submittedName>
</protein>
<dbReference type="GO" id="GO:0000155">
    <property type="term" value="F:phosphorelay sensor kinase activity"/>
    <property type="evidence" value="ECO:0007669"/>
    <property type="project" value="InterPro"/>
</dbReference>
<dbReference type="GO" id="GO:0016020">
    <property type="term" value="C:membrane"/>
    <property type="evidence" value="ECO:0007669"/>
    <property type="project" value="InterPro"/>
</dbReference>
<comment type="caution">
    <text evidence="3">The sequence shown here is derived from an EMBL/GenBank/DDBJ whole genome shotgun (WGS) entry which is preliminary data.</text>
</comment>
<dbReference type="Proteomes" id="UP000660708">
    <property type="component" value="Unassembled WGS sequence"/>
</dbReference>
<dbReference type="PANTHER" id="PTHR34220:SF7">
    <property type="entry name" value="SENSOR HISTIDINE KINASE YPDA"/>
    <property type="match status" value="1"/>
</dbReference>
<dbReference type="RefSeq" id="WP_147390618.1">
    <property type="nucleotide sequence ID" value="NZ_AQHF01000022.1"/>
</dbReference>
<accession>A0A8I0T410</accession>
<evidence type="ECO:0000259" key="2">
    <source>
        <dbReference type="PROSITE" id="PS50109"/>
    </source>
</evidence>
<dbReference type="InterPro" id="IPR010559">
    <property type="entry name" value="Sig_transdc_His_kin_internal"/>
</dbReference>
<keyword evidence="1" id="KW-1133">Transmembrane helix</keyword>
<dbReference type="Gene3D" id="3.30.565.10">
    <property type="entry name" value="Histidine kinase-like ATPase, C-terminal domain"/>
    <property type="match status" value="1"/>
</dbReference>
<keyword evidence="4" id="KW-1185">Reference proteome</keyword>
<dbReference type="AlphaFoldDB" id="A0A8I0T410"/>
<dbReference type="InterPro" id="IPR003594">
    <property type="entry name" value="HATPase_dom"/>
</dbReference>
<dbReference type="EMBL" id="AQHF01000022">
    <property type="protein sequence ID" value="MBE0346530.1"/>
    <property type="molecule type" value="Genomic_DNA"/>
</dbReference>
<feature type="domain" description="Histidine kinase" evidence="2">
    <location>
        <begin position="245"/>
        <end position="337"/>
    </location>
</feature>
<evidence type="ECO:0000256" key="1">
    <source>
        <dbReference type="SAM" id="Phobius"/>
    </source>
</evidence>
<evidence type="ECO:0000313" key="3">
    <source>
        <dbReference type="EMBL" id="MBE0346530.1"/>
    </source>
</evidence>